<name>A0A2G5I7A6_CERBT</name>
<evidence type="ECO:0000313" key="8">
    <source>
        <dbReference type="Proteomes" id="UP000230605"/>
    </source>
</evidence>
<protein>
    <submittedName>
        <fullName evidence="7">Nucleoporin</fullName>
    </submittedName>
</protein>
<evidence type="ECO:0000313" key="7">
    <source>
        <dbReference type="EMBL" id="PIB00394.1"/>
    </source>
</evidence>
<dbReference type="InterPro" id="IPR048884">
    <property type="entry name" value="Nup120_helical"/>
</dbReference>
<dbReference type="GO" id="GO:0017056">
    <property type="term" value="F:structural constituent of nuclear pore"/>
    <property type="evidence" value="ECO:0007669"/>
    <property type="project" value="TreeGrafter"/>
</dbReference>
<dbReference type="InterPro" id="IPR011047">
    <property type="entry name" value="Quinoprotein_ADH-like_sf"/>
</dbReference>
<evidence type="ECO:0000259" key="5">
    <source>
        <dbReference type="Pfam" id="PF21486"/>
    </source>
</evidence>
<evidence type="ECO:0000256" key="2">
    <source>
        <dbReference type="ARBA" id="ARBA00022448"/>
    </source>
</evidence>
<dbReference type="Pfam" id="PF23300">
    <property type="entry name" value="HEAT_Nup120"/>
    <property type="match status" value="1"/>
</dbReference>
<evidence type="ECO:0000259" key="4">
    <source>
        <dbReference type="Pfam" id="PF11715"/>
    </source>
</evidence>
<dbReference type="AlphaFoldDB" id="A0A2G5I7A6"/>
<dbReference type="InterPro" id="IPR021717">
    <property type="entry name" value="Nucleoporin_Nup160"/>
</dbReference>
<feature type="domain" description="Nucleoporin Nup120/160 beta-propeller" evidence="4">
    <location>
        <begin position="117"/>
        <end position="629"/>
    </location>
</feature>
<dbReference type="PANTHER" id="PTHR21286">
    <property type="entry name" value="NUCLEAR PORE COMPLEX PROTEIN NUP160"/>
    <property type="match status" value="1"/>
</dbReference>
<feature type="domain" description="Nucleoporin nup120-like HEAT repeat" evidence="6">
    <location>
        <begin position="906"/>
        <end position="1111"/>
    </location>
</feature>
<dbReference type="Pfam" id="PF11715">
    <property type="entry name" value="Beta-prop_Nup120_160"/>
    <property type="match status" value="1"/>
</dbReference>
<evidence type="ECO:0000259" key="6">
    <source>
        <dbReference type="Pfam" id="PF23300"/>
    </source>
</evidence>
<reference evidence="7 8" key="1">
    <citation type="submission" date="2015-10" db="EMBL/GenBank/DDBJ databases">
        <title>The cercosporin biosynthetic gene cluster was horizontally transferred to several fungal lineages and shown to be expanded in Cercospora beticola based on microsynteny with recipient genomes.</title>
        <authorList>
            <person name="De Jonge R."/>
            <person name="Ebert M.K."/>
            <person name="Suttle J.C."/>
            <person name="Jurick Ii W.M."/>
            <person name="Secor G.A."/>
            <person name="Thomma B.P."/>
            <person name="Van De Peer Y."/>
            <person name="Bolton M.D."/>
        </authorList>
    </citation>
    <scope>NUCLEOTIDE SEQUENCE [LARGE SCALE GENOMIC DNA]</scope>
    <source>
        <strain evidence="7 8">09-40</strain>
    </source>
</reference>
<keyword evidence="3" id="KW-0539">Nucleus</keyword>
<dbReference type="SUPFAM" id="SSF50998">
    <property type="entry name" value="Quinoprotein alcohol dehydrogenase-like"/>
    <property type="match status" value="1"/>
</dbReference>
<dbReference type="InterPro" id="IPR059141">
    <property type="entry name" value="Beta-prop_Nup120_160"/>
</dbReference>
<organism evidence="7 8">
    <name type="scientific">Cercospora beticola</name>
    <name type="common">Sugarbeet leaf spot fungus</name>
    <dbReference type="NCBI Taxonomy" id="122368"/>
    <lineage>
        <taxon>Eukaryota</taxon>
        <taxon>Fungi</taxon>
        <taxon>Dikarya</taxon>
        <taxon>Ascomycota</taxon>
        <taxon>Pezizomycotina</taxon>
        <taxon>Dothideomycetes</taxon>
        <taxon>Dothideomycetidae</taxon>
        <taxon>Mycosphaerellales</taxon>
        <taxon>Mycosphaerellaceae</taxon>
        <taxon>Cercospora</taxon>
    </lineage>
</organism>
<feature type="domain" description="Nucleoporin Nup120 helical" evidence="5">
    <location>
        <begin position="697"/>
        <end position="822"/>
    </location>
</feature>
<dbReference type="Proteomes" id="UP000230605">
    <property type="component" value="Chromosome 1"/>
</dbReference>
<accession>A0A2G5I7A6</accession>
<dbReference type="InterPro" id="IPR056548">
    <property type="entry name" value="HEAT_Nup120"/>
</dbReference>
<keyword evidence="2" id="KW-0813">Transport</keyword>
<evidence type="ECO:0000256" key="3">
    <source>
        <dbReference type="ARBA" id="ARBA00023242"/>
    </source>
</evidence>
<comment type="caution">
    <text evidence="7">The sequence shown here is derived from an EMBL/GenBank/DDBJ whole genome shotgun (WGS) entry which is preliminary data.</text>
</comment>
<dbReference type="PANTHER" id="PTHR21286:SF0">
    <property type="entry name" value="NUCLEAR PORE COMPLEX PROTEIN NUP160"/>
    <property type="match status" value="1"/>
</dbReference>
<dbReference type="EMBL" id="LKMD01000100">
    <property type="protein sequence ID" value="PIB00394.1"/>
    <property type="molecule type" value="Genomic_DNA"/>
</dbReference>
<sequence length="1274" mass="142754">MFATKLLRTQLKHKHTRRACNPLFSAWHCGRGSLDNMATSVLPTPTLYEETHLSITPSSPTTLLNIQVGESKSLVQTGAGRKRAFGEISGLDEESYARAHLATAGSVFFRPKSRAPRSFLWRVLNERHTLELQCVDLVEDKRHHGSHSWITFHVSLPKAIVSSGVALADGGDKDALVVFVITGDGLYTVTLKRDLLVRESVPVDFDGSSIVKHFPLGHKAYRLTAVSSLELLVSLEDGGFLRLQRQPNELGNQWRPTYFSEGGWSGTLKGIVPTWSKNSVRYGELDLMPSAFAAMEMSPDGKYVWTVGIDHILKAWSTGTGRVAGQMDLLIENRTQEDRKKQVLMDAGQGTLLQIADAEGLPGVAYFLVCYSPNNHRFKFFAVHDEEELDFRDTQPASASLVAPVAEMLGTTVWHLEQFHVVPGHLWRQSQIWIRARNGALCQTFTLNFDLFDDNGNQNDLTDLWKSDWTGVENHHLSIETLRSSPDFAELDATSDSPLTPSEKWLKFLFYPGRFSEASLEAALGIYRKGRGLPASSSRSLNAVEPLKERITSAVAAKILLRRGPNDHPDYDRYQLDLQTQWQTFFTLLAHLHTLRLAPIGFAYDDIDGLPWSVCADFVAPIRTSSGFELVSNNAEYLKLSNISSGKDAVHRKIWPNMDEDVLKSQVLAVAKQLRSCLSPQSQERLRRAAIADALDQSADKSALLALQGIYEECGISEEISNEDFDAISEAATVFNGLGSLDDDCLLMVLEAIDADVPLHGTDSEQALQNYGKELNIAIAQQTLQDAQIVLLDILALVIFMHGDLEAEELDNNFRPNEMYETIIFRFKLTELRLWLVSHVRTEPKKAGGNEADVLSMTIYESLFIGDWQSLTTKEHRSMAHLITAWAKSWTLGIDLNANWTGLTDYIMADLIRHTQYELAQDFSKFLTENAPWATYLKGRVHLATNEYGLASSTFVEVAQELALLPDAAKVLGGSILTDKELEHFGQGPMSYYQHISALFESQGAFSYTAEHAYTAFQCLQHDRDFARELHELDLRKSKNGPESPAPQRIDDAMEEIRLLKLRETRDSILGRLYNALTQCGRFEEAYQALEQMRHPDLRKSNMKLLVGRCVKEDAVSVLLSLPVADDLVQTVDAELLRLAKRSMGTSNTQLSGPPYHQILFAFRTRHNDFRGAAALLYTHLEYLKHTNAHAVKDPDDETLPQAYVLLINTLMCCGGDEAWLLADAIDGVHPAGTKRRLVRLEDVRREYAEELDRRSEVQLGRFAIVGGDEMDMF</sequence>
<proteinExistence type="predicted"/>
<dbReference type="Pfam" id="PF21486">
    <property type="entry name" value="NUP120_helical"/>
    <property type="match status" value="1"/>
</dbReference>
<dbReference type="GO" id="GO:0005643">
    <property type="term" value="C:nuclear pore"/>
    <property type="evidence" value="ECO:0007669"/>
    <property type="project" value="UniProtKB-ARBA"/>
</dbReference>
<gene>
    <name evidence="7" type="ORF">CB0940_01372</name>
</gene>
<dbReference type="OrthoDB" id="67716at2759"/>
<comment type="subcellular location">
    <subcellularLocation>
        <location evidence="1">Nucleus</location>
    </subcellularLocation>
</comment>
<evidence type="ECO:0000256" key="1">
    <source>
        <dbReference type="ARBA" id="ARBA00004123"/>
    </source>
</evidence>